<comment type="pathway">
    <text evidence="2">Protein modification; protein sumoylation.</text>
</comment>
<keyword evidence="9" id="KW-0539">Nucleus</keyword>
<dbReference type="EMBL" id="LN871598">
    <property type="protein sequence ID" value="SJK86680.1"/>
    <property type="molecule type" value="Genomic_DNA"/>
</dbReference>
<dbReference type="GO" id="GO:0008270">
    <property type="term" value="F:zinc ion binding"/>
    <property type="evidence" value="ECO:0007669"/>
    <property type="project" value="UniProtKB-KW"/>
</dbReference>
<organism evidence="11 12">
    <name type="scientific">Babesia microti (strain RI)</name>
    <dbReference type="NCBI Taxonomy" id="1133968"/>
    <lineage>
        <taxon>Eukaryota</taxon>
        <taxon>Sar</taxon>
        <taxon>Alveolata</taxon>
        <taxon>Apicomplexa</taxon>
        <taxon>Aconoidasida</taxon>
        <taxon>Piroplasmida</taxon>
        <taxon>Babesiidae</taxon>
        <taxon>Babesia</taxon>
    </lineage>
</organism>
<dbReference type="PANTHER" id="PTHR21330:SF1">
    <property type="entry name" value="E3 SUMO-PROTEIN LIGASE NSE2"/>
    <property type="match status" value="1"/>
</dbReference>
<reference evidence="11 12" key="2">
    <citation type="journal article" date="2013" name="PLoS ONE">
        <title>Whole genome mapping and re-organization of the nuclear and mitochondrial genomes of Babesia microti isolates.</title>
        <authorList>
            <person name="Cornillot E."/>
            <person name="Dassouli A."/>
            <person name="Garg A."/>
            <person name="Pachikara N."/>
            <person name="Randazzo S."/>
            <person name="Depoix D."/>
            <person name="Carcy B."/>
            <person name="Delbecq S."/>
            <person name="Frutos R."/>
            <person name="Silva J.C."/>
            <person name="Sutton R."/>
            <person name="Krause P.J."/>
            <person name="Mamoun C.B."/>
        </authorList>
    </citation>
    <scope>NUCLEOTIDE SEQUENCE [LARGE SCALE GENOMIC DNA]</scope>
    <source>
        <strain evidence="11 12">RI</strain>
    </source>
</reference>
<comment type="subcellular location">
    <subcellularLocation>
        <location evidence="1">Nucleus</location>
    </subcellularLocation>
</comment>
<dbReference type="GO" id="GO:0030915">
    <property type="term" value="C:Smc5-Smc6 complex"/>
    <property type="evidence" value="ECO:0007669"/>
    <property type="project" value="InterPro"/>
</dbReference>
<feature type="domain" description="SP-RING-type" evidence="10">
    <location>
        <begin position="145"/>
        <end position="196"/>
    </location>
</feature>
<dbReference type="AlphaFoldDB" id="A0A1R4ACG1"/>
<dbReference type="GeneID" id="24425538"/>
<accession>A0A1R4ACG1</accession>
<dbReference type="VEuPathDB" id="PiroplasmaDB:BMR1_03g04455"/>
<name>A0A1R4ACG1_BABMR</name>
<dbReference type="SUPFAM" id="SSF57850">
    <property type="entry name" value="RING/U-box"/>
    <property type="match status" value="1"/>
</dbReference>
<evidence type="ECO:0000256" key="5">
    <source>
        <dbReference type="ARBA" id="ARBA00022723"/>
    </source>
</evidence>
<dbReference type="OrthoDB" id="26899at2759"/>
<evidence type="ECO:0000256" key="1">
    <source>
        <dbReference type="ARBA" id="ARBA00004123"/>
    </source>
</evidence>
<comment type="similarity">
    <text evidence="3">Belongs to the NSE2 family.</text>
</comment>
<keyword evidence="6" id="KW-0863">Zinc-finger</keyword>
<dbReference type="Pfam" id="PF11789">
    <property type="entry name" value="zf-Nse"/>
    <property type="match status" value="1"/>
</dbReference>
<dbReference type="RefSeq" id="XP_021338809.1">
    <property type="nucleotide sequence ID" value="XM_021482272.1"/>
</dbReference>
<dbReference type="InterPro" id="IPR026846">
    <property type="entry name" value="Nse2(Mms21)"/>
</dbReference>
<dbReference type="Proteomes" id="UP000002899">
    <property type="component" value="Chromosome III"/>
</dbReference>
<evidence type="ECO:0000256" key="7">
    <source>
        <dbReference type="ARBA" id="ARBA00022786"/>
    </source>
</evidence>
<keyword evidence="4" id="KW-0808">Transferase</keyword>
<dbReference type="InterPro" id="IPR013083">
    <property type="entry name" value="Znf_RING/FYVE/PHD"/>
</dbReference>
<dbReference type="GO" id="GO:0016925">
    <property type="term" value="P:protein sumoylation"/>
    <property type="evidence" value="ECO:0007669"/>
    <property type="project" value="UniProtKB-UniPathway"/>
</dbReference>
<evidence type="ECO:0000256" key="9">
    <source>
        <dbReference type="ARBA" id="ARBA00023242"/>
    </source>
</evidence>
<evidence type="ECO:0000259" key="10">
    <source>
        <dbReference type="Pfam" id="PF11789"/>
    </source>
</evidence>
<proteinExistence type="inferred from homology"/>
<evidence type="ECO:0000256" key="2">
    <source>
        <dbReference type="ARBA" id="ARBA00004718"/>
    </source>
</evidence>
<evidence type="ECO:0000313" key="11">
    <source>
        <dbReference type="EMBL" id="SJK86680.1"/>
    </source>
</evidence>
<dbReference type="GO" id="GO:0000724">
    <property type="term" value="P:double-strand break repair via homologous recombination"/>
    <property type="evidence" value="ECO:0007669"/>
    <property type="project" value="InterPro"/>
</dbReference>
<dbReference type="CDD" id="cd16651">
    <property type="entry name" value="SPL-RING_NSE2"/>
    <property type="match status" value="1"/>
</dbReference>
<evidence type="ECO:0000256" key="6">
    <source>
        <dbReference type="ARBA" id="ARBA00022771"/>
    </source>
</evidence>
<dbReference type="GO" id="GO:0005634">
    <property type="term" value="C:nucleus"/>
    <property type="evidence" value="ECO:0007669"/>
    <property type="project" value="UniProtKB-SubCell"/>
</dbReference>
<dbReference type="UniPathway" id="UPA00886"/>
<evidence type="ECO:0000313" key="12">
    <source>
        <dbReference type="Proteomes" id="UP000002899"/>
    </source>
</evidence>
<evidence type="ECO:0000256" key="3">
    <source>
        <dbReference type="ARBA" id="ARBA00008212"/>
    </source>
</evidence>
<dbReference type="KEGG" id="bmic:BMR1_03g04455"/>
<reference evidence="11 12" key="3">
    <citation type="journal article" date="2016" name="Sci. Rep.">
        <title>Genome-wide diversity and gene expression profiling of Babesia microti isolates identify polymorphic genes that mediate host-pathogen interactions.</title>
        <authorList>
            <person name="Silva J.C."/>
            <person name="Cornillot E."/>
            <person name="McCracken C."/>
            <person name="Usmani-Brown S."/>
            <person name="Dwivedi A."/>
            <person name="Ifeonu O.O."/>
            <person name="Crabtree J."/>
            <person name="Gotia H.T."/>
            <person name="Virji A.Z."/>
            <person name="Reynes C."/>
            <person name="Colinge J."/>
            <person name="Kumar V."/>
            <person name="Lawres L."/>
            <person name="Pazzi J.E."/>
            <person name="Pablo J.V."/>
            <person name="Hung C."/>
            <person name="Brancato J."/>
            <person name="Kumari P."/>
            <person name="Orvis J."/>
            <person name="Tretina K."/>
            <person name="Chibucos M."/>
            <person name="Ott S."/>
            <person name="Sadzewicz L."/>
            <person name="Sengamalay N."/>
            <person name="Shetty A.C."/>
            <person name="Su Q."/>
            <person name="Tallon L."/>
            <person name="Fraser C.M."/>
            <person name="Frutos R."/>
            <person name="Molina D.M."/>
            <person name="Krause P.J."/>
            <person name="Ben Mamoun C."/>
        </authorList>
    </citation>
    <scope>NUCLEOTIDE SEQUENCE [LARGE SCALE GENOMIC DNA]</scope>
    <source>
        <strain evidence="11 12">RI</strain>
    </source>
</reference>
<evidence type="ECO:0000256" key="4">
    <source>
        <dbReference type="ARBA" id="ARBA00022679"/>
    </source>
</evidence>
<keyword evidence="12" id="KW-1185">Reference proteome</keyword>
<reference evidence="11 12" key="1">
    <citation type="journal article" date="2012" name="Nucleic Acids Res.">
        <title>Sequencing of the smallest Apicomplexan genome from the human pathogen Babesia microti.</title>
        <authorList>
            <person name="Cornillot E."/>
            <person name="Hadj-Kaddour K."/>
            <person name="Dassouli A."/>
            <person name="Noel B."/>
            <person name="Ranwez V."/>
            <person name="Vacherie B."/>
            <person name="Augagneur Y."/>
            <person name="Bres V."/>
            <person name="Duclos A."/>
            <person name="Randazzo S."/>
            <person name="Carcy B."/>
            <person name="Debierre-Grockiego F."/>
            <person name="Delbecq S."/>
            <person name="Moubri-Menage K."/>
            <person name="Shams-Eldin H."/>
            <person name="Usmani-Brown S."/>
            <person name="Bringaud F."/>
            <person name="Wincker P."/>
            <person name="Vivares C.P."/>
            <person name="Schwarz R.T."/>
            <person name="Schetters T.P."/>
            <person name="Krause P.J."/>
            <person name="Gorenflot A."/>
            <person name="Berry V."/>
            <person name="Barbe V."/>
            <person name="Ben Mamoun C."/>
        </authorList>
    </citation>
    <scope>NUCLEOTIDE SEQUENCE [LARGE SCALE GENOMIC DNA]</scope>
    <source>
        <strain evidence="11 12">RI</strain>
    </source>
</reference>
<evidence type="ECO:0000256" key="8">
    <source>
        <dbReference type="ARBA" id="ARBA00022833"/>
    </source>
</evidence>
<protein>
    <recommendedName>
        <fullName evidence="10">SP-RING-type domain-containing protein</fullName>
    </recommendedName>
</protein>
<dbReference type="GO" id="GO:0061665">
    <property type="term" value="F:SUMO ligase activity"/>
    <property type="evidence" value="ECO:0007669"/>
    <property type="project" value="TreeGrafter"/>
</dbReference>
<sequence>MKQVRPYTKYGAIVPIIFSFVRMDNIESLKLDEIDIFLEEKISDEPPVNDERIARVLTESNRLFNHIVSQIIYLYYQSFHYDFGLNCKNIHLLIKRLHNTLSHCIDYKEPPNLSIKKLLFEIENYSLDKSLNDPEINESLVYFPKKCPITQIHFTDPVTQRFSLDPEACPHTYERTAIARYLNSCDKKICPVAGCGRFVKPTNLTKDWDVLHTIYVHDLNCLATTNH</sequence>
<keyword evidence="7" id="KW-0833">Ubl conjugation pathway</keyword>
<dbReference type="Gene3D" id="3.30.40.10">
    <property type="entry name" value="Zinc/RING finger domain, C3HC4 (zinc finger)"/>
    <property type="match status" value="1"/>
</dbReference>
<dbReference type="PANTHER" id="PTHR21330">
    <property type="entry name" value="E3 SUMO-PROTEIN LIGASE NSE2"/>
    <property type="match status" value="1"/>
</dbReference>
<keyword evidence="5" id="KW-0479">Metal-binding</keyword>
<keyword evidence="8" id="KW-0862">Zinc</keyword>
<dbReference type="InterPro" id="IPR004181">
    <property type="entry name" value="Znf_MIZ"/>
</dbReference>